<dbReference type="GO" id="GO:0051301">
    <property type="term" value="P:cell division"/>
    <property type="evidence" value="ECO:0007669"/>
    <property type="project" value="InterPro"/>
</dbReference>
<dbReference type="Pfam" id="PF01098">
    <property type="entry name" value="FTSW_RODA_SPOVE"/>
    <property type="match status" value="1"/>
</dbReference>
<evidence type="ECO:0000313" key="8">
    <source>
        <dbReference type="Proteomes" id="UP001234602"/>
    </source>
</evidence>
<dbReference type="GO" id="GO:0008360">
    <property type="term" value="P:regulation of cell shape"/>
    <property type="evidence" value="ECO:0007669"/>
    <property type="project" value="UniProtKB-KW"/>
</dbReference>
<dbReference type="InterPro" id="IPR018365">
    <property type="entry name" value="Cell_cycle_FtsW-rel_CS"/>
</dbReference>
<evidence type="ECO:0000313" key="7">
    <source>
        <dbReference type="EMBL" id="MDM5450897.1"/>
    </source>
</evidence>
<gene>
    <name evidence="7" type="ORF">QUF89_01325</name>
</gene>
<protein>
    <submittedName>
        <fullName evidence="7">FtsW/RodA/SpoVE family cell cycle protein</fullName>
        <ecNumber evidence="7">2.4.1.129</ecNumber>
    </submittedName>
</protein>
<dbReference type="PROSITE" id="PS51257">
    <property type="entry name" value="PROKAR_LIPOPROTEIN"/>
    <property type="match status" value="1"/>
</dbReference>
<keyword evidence="7" id="KW-0328">Glycosyltransferase</keyword>
<dbReference type="EC" id="2.4.1.129" evidence="7"/>
<feature type="transmembrane region" description="Helical" evidence="6">
    <location>
        <begin position="282"/>
        <end position="300"/>
    </location>
</feature>
<dbReference type="GO" id="GO:0005886">
    <property type="term" value="C:plasma membrane"/>
    <property type="evidence" value="ECO:0007669"/>
    <property type="project" value="TreeGrafter"/>
</dbReference>
<dbReference type="EMBL" id="JAUCEY010000006">
    <property type="protein sequence ID" value="MDM5450897.1"/>
    <property type="molecule type" value="Genomic_DNA"/>
</dbReference>
<dbReference type="KEGG" id="bsj:UP17_01630"/>
<keyword evidence="7" id="KW-0808">Transferase</keyword>
<organism evidence="7 8">
    <name type="scientific">Peribacillus simplex</name>
    <dbReference type="NCBI Taxonomy" id="1478"/>
    <lineage>
        <taxon>Bacteria</taxon>
        <taxon>Bacillati</taxon>
        <taxon>Bacillota</taxon>
        <taxon>Bacilli</taxon>
        <taxon>Bacillales</taxon>
        <taxon>Bacillaceae</taxon>
        <taxon>Peribacillus</taxon>
    </lineage>
</organism>
<dbReference type="PROSITE" id="PS00428">
    <property type="entry name" value="FTSW_RODA_SPOVE"/>
    <property type="match status" value="1"/>
</dbReference>
<keyword evidence="3" id="KW-0133">Cell shape</keyword>
<dbReference type="PANTHER" id="PTHR30474">
    <property type="entry name" value="CELL CYCLE PROTEIN"/>
    <property type="match status" value="1"/>
</dbReference>
<proteinExistence type="predicted"/>
<feature type="transmembrane region" description="Helical" evidence="6">
    <location>
        <begin position="43"/>
        <end position="60"/>
    </location>
</feature>
<evidence type="ECO:0000256" key="5">
    <source>
        <dbReference type="ARBA" id="ARBA00023136"/>
    </source>
</evidence>
<dbReference type="InterPro" id="IPR001182">
    <property type="entry name" value="FtsW/RodA"/>
</dbReference>
<reference evidence="7" key="1">
    <citation type="submission" date="2023-06" db="EMBL/GenBank/DDBJ databases">
        <title>Comparative genomics of Bacillaceae isolates and their secondary metabolite potential.</title>
        <authorList>
            <person name="Song L."/>
            <person name="Nielsen L.J."/>
            <person name="Mohite O."/>
            <person name="Xu X."/>
            <person name="Weber T."/>
            <person name="Kovacs A.T."/>
        </authorList>
    </citation>
    <scope>NUCLEOTIDE SEQUENCE</scope>
    <source>
        <strain evidence="7">D8_B_37</strain>
    </source>
</reference>
<sequence>MKNSKFDYNLVTLLLLLFITSCIAIHTAQEFGQYEGDFLFRQVTWYFIGCGMILGVMYLDSEQIFRLNWFFYSLSLFLLIALILSPESIAREINGAKSWFQIPGIGSLQPAEFTKISLIICLSYLIQKHHNKYEDKTLKTDFFLLIKMGAATLLPILLIMKQPDLGTSLVLMCIFIGILFVSGISWRIIGGIFIIGGSIVSGILYLVFLHPEILRLMGIKIFQLGRIYAWIDPESYKSGEGFNLIKALLAIGSGGVSGYKGSGVYVPEAHTDFIFSVIASKYGFLGSSILITIYFFLISGMVKLALDVKNSFESYLCVGVVSMIFFHIFENIGMNIGLLPITGIPLPFISYGGSSLMGNMLAIGLIFSISYRKRAFMFG</sequence>
<dbReference type="GO" id="GO:0016757">
    <property type="term" value="F:glycosyltransferase activity"/>
    <property type="evidence" value="ECO:0007669"/>
    <property type="project" value="UniProtKB-KW"/>
</dbReference>
<feature type="transmembrane region" description="Helical" evidence="6">
    <location>
        <begin position="67"/>
        <end position="85"/>
    </location>
</feature>
<comment type="subcellular location">
    <subcellularLocation>
        <location evidence="1">Membrane</location>
        <topology evidence="1">Multi-pass membrane protein</topology>
    </subcellularLocation>
</comment>
<evidence type="ECO:0000256" key="1">
    <source>
        <dbReference type="ARBA" id="ARBA00004141"/>
    </source>
</evidence>
<dbReference type="GO" id="GO:0032153">
    <property type="term" value="C:cell division site"/>
    <property type="evidence" value="ECO:0007669"/>
    <property type="project" value="TreeGrafter"/>
</dbReference>
<dbReference type="PANTHER" id="PTHR30474:SF1">
    <property type="entry name" value="PEPTIDOGLYCAN GLYCOSYLTRANSFERASE MRDB"/>
    <property type="match status" value="1"/>
</dbReference>
<feature type="transmembrane region" description="Helical" evidence="6">
    <location>
        <begin position="138"/>
        <end position="159"/>
    </location>
</feature>
<evidence type="ECO:0000256" key="2">
    <source>
        <dbReference type="ARBA" id="ARBA00022692"/>
    </source>
</evidence>
<feature type="transmembrane region" description="Helical" evidence="6">
    <location>
        <begin position="105"/>
        <end position="126"/>
    </location>
</feature>
<comment type="caution">
    <text evidence="7">The sequence shown here is derived from an EMBL/GenBank/DDBJ whole genome shotgun (WGS) entry which is preliminary data.</text>
</comment>
<dbReference type="RefSeq" id="WP_061461215.1">
    <property type="nucleotide sequence ID" value="NZ_CP011008.1"/>
</dbReference>
<evidence type="ECO:0000256" key="3">
    <source>
        <dbReference type="ARBA" id="ARBA00022960"/>
    </source>
</evidence>
<accession>A0AAW7IKZ5</accession>
<dbReference type="Proteomes" id="UP001234602">
    <property type="component" value="Unassembled WGS sequence"/>
</dbReference>
<feature type="transmembrane region" description="Helical" evidence="6">
    <location>
        <begin position="188"/>
        <end position="208"/>
    </location>
</feature>
<feature type="transmembrane region" description="Helical" evidence="6">
    <location>
        <begin position="349"/>
        <end position="371"/>
    </location>
</feature>
<keyword evidence="4 6" id="KW-1133">Transmembrane helix</keyword>
<dbReference type="AlphaFoldDB" id="A0AAW7IKZ5"/>
<keyword evidence="5 6" id="KW-0472">Membrane</keyword>
<evidence type="ECO:0000256" key="4">
    <source>
        <dbReference type="ARBA" id="ARBA00022989"/>
    </source>
</evidence>
<feature type="transmembrane region" description="Helical" evidence="6">
    <location>
        <begin position="165"/>
        <end position="181"/>
    </location>
</feature>
<feature type="transmembrane region" description="Helical" evidence="6">
    <location>
        <begin position="312"/>
        <end position="329"/>
    </location>
</feature>
<evidence type="ECO:0000256" key="6">
    <source>
        <dbReference type="SAM" id="Phobius"/>
    </source>
</evidence>
<name>A0AAW7IKZ5_9BACI</name>
<dbReference type="GO" id="GO:0015648">
    <property type="term" value="F:lipid-linked peptidoglycan transporter activity"/>
    <property type="evidence" value="ECO:0007669"/>
    <property type="project" value="TreeGrafter"/>
</dbReference>
<keyword evidence="2 6" id="KW-0812">Transmembrane</keyword>